<dbReference type="PROSITE" id="PS00092">
    <property type="entry name" value="N6_MTASE"/>
    <property type="match status" value="1"/>
</dbReference>
<evidence type="ECO:0000256" key="1">
    <source>
        <dbReference type="ARBA" id="ARBA00006594"/>
    </source>
</evidence>
<feature type="domain" description="DNA methylase N-4/N-6" evidence="7">
    <location>
        <begin position="15"/>
        <end position="305"/>
    </location>
</feature>
<dbReference type="EC" id="2.1.1.72" evidence="2"/>
<dbReference type="Pfam" id="PF01555">
    <property type="entry name" value="N6_N4_Mtase"/>
    <property type="match status" value="1"/>
</dbReference>
<dbReference type="InterPro" id="IPR002052">
    <property type="entry name" value="DNA_methylase_N6_adenine_CS"/>
</dbReference>
<sequence>MLALKALEQEYTGKVKCIYLDPPYNTGNAFEHYDDDLEHSIWLRFMRDRLELLHRLLVDDGSIWISIDDNEQAYLKVMMDEIFGRHNFLADVIWHSTKSVTNTALISTSHTHNLVYFKDKSYWIKNRTQFRIPEEGKGFSNPDNDPRGPWKADPFQVGGWRPNQQYEIINPKTGKFYIPNKGCSWKNEYNKFCELLVDNRIVFGKNNEARPQRKRFLSEALSRGRVATTLWTDVETTTNATQHSKALFGDHPFTNPKPESFISKILNLTTKPSDLVLDSFLGSGTTAAVAHKMGRRWIGIELGNHCETHCIPRLKQVIDGSDQGGISKVVNWQGGGGFRYYRLAPSMLEKDKWGNWVISKEYNAVMLVEALCKIMGFTYAPSEVHYWEHGKSNENDFIYVTTQMLDQVQLKALCEEVGATRTLVVCCTDFRANIADYPNLTVKKIPHTILKNANGERIIILSMCRNFLQ</sequence>
<keyword evidence="4 8" id="KW-0808">Transferase</keyword>
<dbReference type="GO" id="GO:0009007">
    <property type="term" value="F:site-specific DNA-methyltransferase (adenine-specific) activity"/>
    <property type="evidence" value="ECO:0007669"/>
    <property type="project" value="UniProtKB-EC"/>
</dbReference>
<dbReference type="RefSeq" id="WP_354185011.1">
    <property type="nucleotide sequence ID" value="NZ_JBEPLT010000001.1"/>
</dbReference>
<reference evidence="8 9" key="1">
    <citation type="submission" date="2024-06" db="EMBL/GenBank/DDBJ databases">
        <title>Genomic Encyclopedia of Type Strains, Phase IV (KMG-IV): sequencing the most valuable type-strain genomes for metagenomic binning, comparative biology and taxonomic classification.</title>
        <authorList>
            <person name="Goeker M."/>
        </authorList>
    </citation>
    <scope>NUCLEOTIDE SEQUENCE [LARGE SCALE GENOMIC DNA]</scope>
    <source>
        <strain evidence="8 9">DSM 23650</strain>
    </source>
</reference>
<evidence type="ECO:0000256" key="3">
    <source>
        <dbReference type="ARBA" id="ARBA00022603"/>
    </source>
</evidence>
<dbReference type="PRINTS" id="PR00506">
    <property type="entry name" value="D21N6MTFRASE"/>
</dbReference>
<evidence type="ECO:0000256" key="5">
    <source>
        <dbReference type="ARBA" id="ARBA00022691"/>
    </source>
</evidence>
<evidence type="ECO:0000259" key="7">
    <source>
        <dbReference type="Pfam" id="PF01555"/>
    </source>
</evidence>
<dbReference type="SUPFAM" id="SSF53335">
    <property type="entry name" value="S-adenosyl-L-methionine-dependent methyltransferases"/>
    <property type="match status" value="1"/>
</dbReference>
<dbReference type="Gene3D" id="3.40.50.150">
    <property type="entry name" value="Vaccinia Virus protein VP39"/>
    <property type="match status" value="1"/>
</dbReference>
<keyword evidence="5" id="KW-0949">S-adenosyl-L-methionine</keyword>
<evidence type="ECO:0000256" key="6">
    <source>
        <dbReference type="ARBA" id="ARBA00047942"/>
    </source>
</evidence>
<dbReference type="Proteomes" id="UP001549112">
    <property type="component" value="Unassembled WGS sequence"/>
</dbReference>
<evidence type="ECO:0000256" key="4">
    <source>
        <dbReference type="ARBA" id="ARBA00022679"/>
    </source>
</evidence>
<dbReference type="PIRSF" id="PIRSF015855">
    <property type="entry name" value="TypeIII_Mtase_mKpnI"/>
    <property type="match status" value="1"/>
</dbReference>
<gene>
    <name evidence="8" type="ORF">ABID39_000134</name>
</gene>
<comment type="catalytic activity">
    <reaction evidence="6">
        <text>a 2'-deoxyadenosine in DNA + S-adenosyl-L-methionine = an N(6)-methyl-2'-deoxyadenosine in DNA + S-adenosyl-L-homocysteine + H(+)</text>
        <dbReference type="Rhea" id="RHEA:15197"/>
        <dbReference type="Rhea" id="RHEA-COMP:12418"/>
        <dbReference type="Rhea" id="RHEA-COMP:12419"/>
        <dbReference type="ChEBI" id="CHEBI:15378"/>
        <dbReference type="ChEBI" id="CHEBI:57856"/>
        <dbReference type="ChEBI" id="CHEBI:59789"/>
        <dbReference type="ChEBI" id="CHEBI:90615"/>
        <dbReference type="ChEBI" id="CHEBI:90616"/>
        <dbReference type="EC" id="2.1.1.72"/>
    </reaction>
</comment>
<evidence type="ECO:0000256" key="2">
    <source>
        <dbReference type="ARBA" id="ARBA00011900"/>
    </source>
</evidence>
<protein>
    <recommendedName>
        <fullName evidence="2">site-specific DNA-methyltransferase (adenine-specific)</fullName>
        <ecNumber evidence="2">2.1.1.72</ecNumber>
    </recommendedName>
</protein>
<dbReference type="InterPro" id="IPR002295">
    <property type="entry name" value="N4/N6-MTase_EcoPI_Mod-like"/>
</dbReference>
<dbReference type="InterPro" id="IPR029063">
    <property type="entry name" value="SAM-dependent_MTases_sf"/>
</dbReference>
<organism evidence="8 9">
    <name type="scientific">Bartonella japonica</name>
    <dbReference type="NCBI Taxonomy" id="357761"/>
    <lineage>
        <taxon>Bacteria</taxon>
        <taxon>Pseudomonadati</taxon>
        <taxon>Pseudomonadota</taxon>
        <taxon>Alphaproteobacteria</taxon>
        <taxon>Hyphomicrobiales</taxon>
        <taxon>Bartonellaceae</taxon>
        <taxon>Bartonella</taxon>
    </lineage>
</organism>
<evidence type="ECO:0000313" key="8">
    <source>
        <dbReference type="EMBL" id="MET3559464.1"/>
    </source>
</evidence>
<keyword evidence="3 8" id="KW-0489">Methyltransferase</keyword>
<dbReference type="GO" id="GO:0032259">
    <property type="term" value="P:methylation"/>
    <property type="evidence" value="ECO:0007669"/>
    <property type="project" value="UniProtKB-KW"/>
</dbReference>
<accession>A0ABV2FLQ1</accession>
<dbReference type="InterPro" id="IPR002941">
    <property type="entry name" value="DNA_methylase_N4/N6"/>
</dbReference>
<dbReference type="EMBL" id="JBEPLT010000001">
    <property type="protein sequence ID" value="MET3559464.1"/>
    <property type="molecule type" value="Genomic_DNA"/>
</dbReference>
<name>A0ABV2FLQ1_9HYPH</name>
<proteinExistence type="inferred from homology"/>
<evidence type="ECO:0000313" key="9">
    <source>
        <dbReference type="Proteomes" id="UP001549112"/>
    </source>
</evidence>
<comment type="caution">
    <text evidence="8">The sequence shown here is derived from an EMBL/GenBank/DDBJ whole genome shotgun (WGS) entry which is preliminary data.</text>
</comment>
<keyword evidence="9" id="KW-1185">Reference proteome</keyword>
<comment type="similarity">
    <text evidence="1">Belongs to the N(4)/N(6)-methyltransferase family.</text>
</comment>